<dbReference type="GeneID" id="19107669"/>
<dbReference type="CDD" id="cd00067">
    <property type="entry name" value="GAL4"/>
    <property type="match status" value="1"/>
</dbReference>
<feature type="compositionally biased region" description="Basic and acidic residues" evidence="4">
    <location>
        <begin position="120"/>
        <end position="137"/>
    </location>
</feature>
<dbReference type="InterPro" id="IPR001138">
    <property type="entry name" value="Zn2Cys6_DnaBD"/>
</dbReference>
<dbReference type="InterPro" id="IPR036864">
    <property type="entry name" value="Zn2-C6_fun-type_DNA-bd_sf"/>
</dbReference>
<dbReference type="InterPro" id="IPR011004">
    <property type="entry name" value="Trimer_LpxA-like_sf"/>
</dbReference>
<organism evidence="6 7">
    <name type="scientific">Baudoinia panamericana (strain UAMH 10762)</name>
    <name type="common">Angels' share fungus</name>
    <name type="synonym">Baudoinia compniacensis (strain UAMH 10762)</name>
    <dbReference type="NCBI Taxonomy" id="717646"/>
    <lineage>
        <taxon>Eukaryota</taxon>
        <taxon>Fungi</taxon>
        <taxon>Dikarya</taxon>
        <taxon>Ascomycota</taxon>
        <taxon>Pezizomycotina</taxon>
        <taxon>Dothideomycetes</taxon>
        <taxon>Dothideomycetidae</taxon>
        <taxon>Mycosphaerellales</taxon>
        <taxon>Teratosphaeriaceae</taxon>
        <taxon>Baudoinia</taxon>
    </lineage>
</organism>
<feature type="compositionally biased region" description="Pro residues" evidence="4">
    <location>
        <begin position="484"/>
        <end position="508"/>
    </location>
</feature>
<dbReference type="PANTHER" id="PTHR23416">
    <property type="entry name" value="SIALIC ACID SYNTHASE-RELATED"/>
    <property type="match status" value="1"/>
</dbReference>
<keyword evidence="7" id="KW-1185">Reference proteome</keyword>
<feature type="compositionally biased region" description="Low complexity" evidence="4">
    <location>
        <begin position="517"/>
        <end position="533"/>
    </location>
</feature>
<dbReference type="GO" id="GO:0016407">
    <property type="term" value="F:acetyltransferase activity"/>
    <property type="evidence" value="ECO:0007669"/>
    <property type="project" value="InterPro"/>
</dbReference>
<dbReference type="PROSITE" id="PS50048">
    <property type="entry name" value="ZN2_CY6_FUNGAL_2"/>
    <property type="match status" value="1"/>
</dbReference>
<evidence type="ECO:0000256" key="4">
    <source>
        <dbReference type="SAM" id="MobiDB-lite"/>
    </source>
</evidence>
<dbReference type="OrthoDB" id="25818at2759"/>
<dbReference type="GO" id="GO:0008270">
    <property type="term" value="F:zinc ion binding"/>
    <property type="evidence" value="ECO:0007669"/>
    <property type="project" value="InterPro"/>
</dbReference>
<dbReference type="OMA" id="ACNNCIR"/>
<comment type="similarity">
    <text evidence="1">Belongs to the transferase hexapeptide repeat family.</text>
</comment>
<dbReference type="AlphaFoldDB" id="M2MM29"/>
<feature type="region of interest" description="Disordered" evidence="4">
    <location>
        <begin position="606"/>
        <end position="635"/>
    </location>
</feature>
<dbReference type="RefSeq" id="XP_007675971.1">
    <property type="nucleotide sequence ID" value="XM_007677781.1"/>
</dbReference>
<feature type="compositionally biased region" description="Low complexity" evidence="4">
    <location>
        <begin position="242"/>
        <end position="253"/>
    </location>
</feature>
<dbReference type="SUPFAM" id="SSF57701">
    <property type="entry name" value="Zn2/Cys6 DNA-binding domain"/>
    <property type="match status" value="1"/>
</dbReference>
<evidence type="ECO:0000256" key="3">
    <source>
        <dbReference type="ARBA" id="ARBA00023242"/>
    </source>
</evidence>
<feature type="compositionally biased region" description="Basic and acidic residues" evidence="4">
    <location>
        <begin position="254"/>
        <end position="267"/>
    </location>
</feature>
<gene>
    <name evidence="6" type="ORF">BAUCODRAFT_122162</name>
</gene>
<evidence type="ECO:0000256" key="1">
    <source>
        <dbReference type="ARBA" id="ARBA00007274"/>
    </source>
</evidence>
<sequence>MSVISDAPTTTPTRTGALRTCEEQLSRLNQQLSAGFTAVNGYRHKAPPTSRSDPSAQDARPSDQTTSAEPPIDTPSATQETEPLKLGYSNDGTPALKVLAHGWRSDLRTSFPPQDSTATEAEKRKRSDSTLADDSRGSRHSQSNGDGPSSPKRRMTNIDSAIDLTSPDQQTQVPRAFSTDRCLSEVRRVATTSREPSPAQRHVRGRPVPPPRPEVEQVQEESLRRFLRVEEEAQQRAKAQADADAEAAAAQKRAQVEAEAQMRDEAKPRHHSPPDEEDDPMTPPEHAQNYQQHGYSPERNEQDYDAKRRKRNFSNRTKTGCHTCRRRKKKCDEAKPTCANCERSGHSCEGYGPKPLAGSKVQSAAKTPVALQAKGTTFEGVPQQVPTPYVQQVPVPESAPSYSHWGRIPSKEEEANMHHHHPLPPPQYPRYTSHEDSHAGHYGRPSVPRDPLPPYSNEPRYPPMEYSAMQPMHPMYAHSHPSHHPQPPLLPPPSSYGPPPPLLEPIPGDPYRHSMIPSAPVSSHDSNSHSSTSSLRTAALALARRDKYRLSEKEKMLLGEPFLAYVDRDLVSDRKECKAAVERYNDAAKASLGSGHGDRARLFNHIVDPTARPEERSRRRHPDDPYNGPKGSAGEGTAVETPFICDYGYNIHLGNKVHIHSGCIMSDPCRITIGDRTVIGPNVRFRGVTASLDIKARKGNNSCLLGGPIDIGEDCVIGSDVVILPFRTIGNGAVVGAGSVVTKVGLSIELMRGGRC</sequence>
<feature type="compositionally biased region" description="Basic and acidic residues" evidence="4">
    <location>
        <begin position="611"/>
        <end position="624"/>
    </location>
</feature>
<dbReference type="InterPro" id="IPR001451">
    <property type="entry name" value="Hexapep"/>
</dbReference>
<reference evidence="6 7" key="1">
    <citation type="journal article" date="2012" name="PLoS Pathog.">
        <title>Diverse lifestyles and strategies of plant pathogenesis encoded in the genomes of eighteen Dothideomycetes fungi.</title>
        <authorList>
            <person name="Ohm R.A."/>
            <person name="Feau N."/>
            <person name="Henrissat B."/>
            <person name="Schoch C.L."/>
            <person name="Horwitz B.A."/>
            <person name="Barry K.W."/>
            <person name="Condon B.J."/>
            <person name="Copeland A.C."/>
            <person name="Dhillon B."/>
            <person name="Glaser F."/>
            <person name="Hesse C.N."/>
            <person name="Kosti I."/>
            <person name="LaButti K."/>
            <person name="Lindquist E.A."/>
            <person name="Lucas S."/>
            <person name="Salamov A.A."/>
            <person name="Bradshaw R.E."/>
            <person name="Ciuffetti L."/>
            <person name="Hamelin R.C."/>
            <person name="Kema G.H.J."/>
            <person name="Lawrence C."/>
            <person name="Scott J.A."/>
            <person name="Spatafora J.W."/>
            <person name="Turgeon B.G."/>
            <person name="de Wit P.J.G.M."/>
            <person name="Zhong S."/>
            <person name="Goodwin S.B."/>
            <person name="Grigoriev I.V."/>
        </authorList>
    </citation>
    <scope>NUCLEOTIDE SEQUENCE [LARGE SCALE GENOMIC DNA]</scope>
    <source>
        <strain evidence="6 7">UAMH 10762</strain>
    </source>
</reference>
<dbReference type="GO" id="GO:0008374">
    <property type="term" value="F:O-acyltransferase activity"/>
    <property type="evidence" value="ECO:0007669"/>
    <property type="project" value="TreeGrafter"/>
</dbReference>
<dbReference type="InterPro" id="IPR051159">
    <property type="entry name" value="Hexapeptide_acetyltransf"/>
</dbReference>
<accession>M2MM29</accession>
<feature type="domain" description="Zn(2)-C6 fungal-type" evidence="5">
    <location>
        <begin position="320"/>
        <end position="348"/>
    </location>
</feature>
<feature type="compositionally biased region" description="Basic and acidic residues" evidence="4">
    <location>
        <begin position="296"/>
        <end position="306"/>
    </location>
</feature>
<feature type="compositionally biased region" description="Pro residues" evidence="4">
    <location>
        <begin position="448"/>
        <end position="462"/>
    </location>
</feature>
<dbReference type="PROSITE" id="PS00463">
    <property type="entry name" value="ZN2_CY6_FUNGAL_1"/>
    <property type="match status" value="1"/>
</dbReference>
<dbReference type="Gene3D" id="2.160.10.10">
    <property type="entry name" value="Hexapeptide repeat proteins"/>
    <property type="match status" value="1"/>
</dbReference>
<name>M2MM29_BAUPA</name>
<dbReference type="InterPro" id="IPR024688">
    <property type="entry name" value="Mac_dom"/>
</dbReference>
<dbReference type="Proteomes" id="UP000011761">
    <property type="component" value="Unassembled WGS sequence"/>
</dbReference>
<dbReference type="EMBL" id="KB445554">
    <property type="protein sequence ID" value="EMC97736.1"/>
    <property type="molecule type" value="Genomic_DNA"/>
</dbReference>
<feature type="region of interest" description="Disordered" evidence="4">
    <location>
        <begin position="36"/>
        <end position="326"/>
    </location>
</feature>
<evidence type="ECO:0000313" key="7">
    <source>
        <dbReference type="Proteomes" id="UP000011761"/>
    </source>
</evidence>
<dbReference type="HOGENOM" id="CLU_373849_0_0_1"/>
<dbReference type="GO" id="GO:0000981">
    <property type="term" value="F:DNA-binding transcription factor activity, RNA polymerase II-specific"/>
    <property type="evidence" value="ECO:0007669"/>
    <property type="project" value="InterPro"/>
</dbReference>
<dbReference type="KEGG" id="bcom:BAUCODRAFT_122162"/>
<dbReference type="SMART" id="SM00066">
    <property type="entry name" value="GAL4"/>
    <property type="match status" value="1"/>
</dbReference>
<keyword evidence="2" id="KW-0808">Transferase</keyword>
<evidence type="ECO:0000259" key="5">
    <source>
        <dbReference type="PROSITE" id="PS50048"/>
    </source>
</evidence>
<protein>
    <recommendedName>
        <fullName evidence="5">Zn(2)-C6 fungal-type domain-containing protein</fullName>
    </recommendedName>
</protein>
<dbReference type="eggNOG" id="KOG4750">
    <property type="taxonomic scope" value="Eukaryota"/>
</dbReference>
<keyword evidence="3" id="KW-0539">Nucleus</keyword>
<evidence type="ECO:0000313" key="6">
    <source>
        <dbReference type="EMBL" id="EMC97736.1"/>
    </source>
</evidence>
<dbReference type="Pfam" id="PF12464">
    <property type="entry name" value="Mac"/>
    <property type="match status" value="1"/>
</dbReference>
<dbReference type="STRING" id="717646.M2MM29"/>
<dbReference type="PANTHER" id="PTHR23416:SF76">
    <property type="entry name" value="ZN(II)2CYS6 TRANSCRIPTION FACTOR (EUROFUNG)"/>
    <property type="match status" value="1"/>
</dbReference>
<feature type="region of interest" description="Disordered" evidence="4">
    <location>
        <begin position="414"/>
        <end position="533"/>
    </location>
</feature>
<feature type="compositionally biased region" description="Basic and acidic residues" evidence="4">
    <location>
        <begin position="221"/>
        <end position="241"/>
    </location>
</feature>
<proteinExistence type="inferred from homology"/>
<dbReference type="SUPFAM" id="SSF51161">
    <property type="entry name" value="Trimeric LpxA-like enzymes"/>
    <property type="match status" value="1"/>
</dbReference>
<dbReference type="Gene3D" id="4.10.240.10">
    <property type="entry name" value="Zn(2)-C6 fungal-type DNA-binding domain"/>
    <property type="match status" value="1"/>
</dbReference>
<dbReference type="Pfam" id="PF00172">
    <property type="entry name" value="Zn_clus"/>
    <property type="match status" value="1"/>
</dbReference>
<dbReference type="SMART" id="SM01266">
    <property type="entry name" value="Mac"/>
    <property type="match status" value="1"/>
</dbReference>
<dbReference type="Pfam" id="PF00132">
    <property type="entry name" value="Hexapep"/>
    <property type="match status" value="1"/>
</dbReference>
<evidence type="ECO:0000256" key="2">
    <source>
        <dbReference type="ARBA" id="ARBA00022679"/>
    </source>
</evidence>